<evidence type="ECO:0000313" key="2">
    <source>
        <dbReference type="EMBL" id="MFD0704849.1"/>
    </source>
</evidence>
<sequence length="339" mass="37077">MSVTVAGIDCGTNSIRLMIVRLHGIINGGVDRDNLEIIVPRIMRVVRLGEGVDVHHEFSKEALERVFAAIDEFSQIISQHKVDAIRFVATSATRDARNRQEFENYIHSKLGIYPDIISGDEEARLSFLGATSVINVSKYQSPFLVVDLGGGSTELVLGGLGKDNCLQVKAEFSMNIGSVRMSERHNLSDAPTQTDIDAAIVDIDKHIEHAARVVPLADVRTIIGVSGTVTTMTAVALGQDVYEQNAVDGVHMPIDNVLEVDERVLRMSRTERDTLTVVHPGRRDVIGAGALVWSRVLEAVRQATAQSGFTVDSYVASEHGLLDGIVLDLARRTEMTRKK</sequence>
<dbReference type="InterPro" id="IPR043129">
    <property type="entry name" value="ATPase_NBD"/>
</dbReference>
<dbReference type="PANTHER" id="PTHR30005:SF13">
    <property type="entry name" value="EXOPOLYPHOSPHATASE 2"/>
    <property type="match status" value="1"/>
</dbReference>
<dbReference type="EMBL" id="JBHTHQ010000021">
    <property type="protein sequence ID" value="MFD0704849.1"/>
    <property type="molecule type" value="Genomic_DNA"/>
</dbReference>
<dbReference type="SUPFAM" id="SSF53067">
    <property type="entry name" value="Actin-like ATPase domain"/>
    <property type="match status" value="2"/>
</dbReference>
<proteinExistence type="predicted"/>
<dbReference type="RefSeq" id="WP_377938561.1">
    <property type="nucleotide sequence ID" value="NZ_JBHTHQ010000021.1"/>
</dbReference>
<dbReference type="InterPro" id="IPR050273">
    <property type="entry name" value="GppA/Ppx_hydrolase"/>
</dbReference>
<name>A0ABW2Y5J9_9BIFI</name>
<dbReference type="Gene3D" id="3.30.420.150">
    <property type="entry name" value="Exopolyphosphatase. Domain 2"/>
    <property type="match status" value="1"/>
</dbReference>
<dbReference type="Proteomes" id="UP001597036">
    <property type="component" value="Unassembled WGS sequence"/>
</dbReference>
<organism evidence="2 3">
    <name type="scientific">Alloscardovia venturai</name>
    <dbReference type="NCBI Taxonomy" id="1769421"/>
    <lineage>
        <taxon>Bacteria</taxon>
        <taxon>Bacillati</taxon>
        <taxon>Actinomycetota</taxon>
        <taxon>Actinomycetes</taxon>
        <taxon>Bifidobacteriales</taxon>
        <taxon>Bifidobacteriaceae</taxon>
        <taxon>Alloscardovia</taxon>
    </lineage>
</organism>
<dbReference type="CDD" id="cd24119">
    <property type="entry name" value="ASKHA_NBD_MtPPX2-like"/>
    <property type="match status" value="1"/>
</dbReference>
<gene>
    <name evidence="2" type="ORF">ACFQY8_03690</name>
</gene>
<dbReference type="Pfam" id="PF02541">
    <property type="entry name" value="Ppx-GppA"/>
    <property type="match status" value="1"/>
</dbReference>
<comment type="caution">
    <text evidence="2">The sequence shown here is derived from an EMBL/GenBank/DDBJ whole genome shotgun (WGS) entry which is preliminary data.</text>
</comment>
<dbReference type="PANTHER" id="PTHR30005">
    <property type="entry name" value="EXOPOLYPHOSPHATASE"/>
    <property type="match status" value="1"/>
</dbReference>
<dbReference type="InterPro" id="IPR003695">
    <property type="entry name" value="Ppx_GppA_N"/>
</dbReference>
<dbReference type="Gene3D" id="3.30.420.40">
    <property type="match status" value="1"/>
</dbReference>
<protein>
    <submittedName>
        <fullName evidence="2">Ppx/GppA family phosphatase</fullName>
    </submittedName>
</protein>
<evidence type="ECO:0000313" key="3">
    <source>
        <dbReference type="Proteomes" id="UP001597036"/>
    </source>
</evidence>
<accession>A0ABW2Y5J9</accession>
<feature type="domain" description="Ppx/GppA phosphatase N-terminal" evidence="1">
    <location>
        <begin position="38"/>
        <end position="326"/>
    </location>
</feature>
<evidence type="ECO:0000259" key="1">
    <source>
        <dbReference type="Pfam" id="PF02541"/>
    </source>
</evidence>
<keyword evidence="3" id="KW-1185">Reference proteome</keyword>
<reference evidence="3" key="1">
    <citation type="journal article" date="2019" name="Int. J. Syst. Evol. Microbiol.">
        <title>The Global Catalogue of Microorganisms (GCM) 10K type strain sequencing project: providing services to taxonomists for standard genome sequencing and annotation.</title>
        <authorList>
            <consortium name="The Broad Institute Genomics Platform"/>
            <consortium name="The Broad Institute Genome Sequencing Center for Infectious Disease"/>
            <person name="Wu L."/>
            <person name="Ma J."/>
        </authorList>
    </citation>
    <scope>NUCLEOTIDE SEQUENCE [LARGE SCALE GENOMIC DNA]</scope>
    <source>
        <strain evidence="3">CCM 8604</strain>
    </source>
</reference>